<dbReference type="Proteomes" id="UP000268007">
    <property type="component" value="Unassembled WGS sequence"/>
</dbReference>
<sequence>MVSSSYAAGVISQLEDAQDVGFSHVVFELYADDRTMQPHHWQVFETMGAAQEQRQALADKGGWSGHDDRHIYCWPIDRLLEELQTTHSLNNRQAMNLNNLEDIKKEVANLGFSQQSIDQLEPQMRTGTGYFNVREQLPGDNGLPVDLTLHLRKSNESEYYNLNKFEAVAGKIPPVVPGQQYMVISENKDNPERPLVKAFDSGYEAIEFFKKQKGNSELAIGESPEAKQNLASKEQGTVNYVNNDFKQAYFGSAVSQTFYVQKGVGFSAQQAANMVQGRTVHRDNMLNPNSGETYRAWINLDQGIPKDDHGNYKLKQMNDPNFGFDLDKTLNKFKIKELADPAQKAAIVQGIKNGDRIEVTVTGKDNKEQKVLLEAQPRYKTMDFYSGKGDKLKRELFQKAPSQNLDLGKDRGKSKDKGEDMGMSI</sequence>
<evidence type="ECO:0000313" key="3">
    <source>
        <dbReference type="Proteomes" id="UP000268007"/>
    </source>
</evidence>
<feature type="compositionally biased region" description="Basic and acidic residues" evidence="1">
    <location>
        <begin position="407"/>
        <end position="425"/>
    </location>
</feature>
<evidence type="ECO:0008006" key="4">
    <source>
        <dbReference type="Google" id="ProtNLM"/>
    </source>
</evidence>
<gene>
    <name evidence="2" type="ORF">BDD43_3555</name>
</gene>
<name>A0A495J5T6_9SPHI</name>
<proteinExistence type="predicted"/>
<organism evidence="2 3">
    <name type="scientific">Mucilaginibacter gracilis</name>
    <dbReference type="NCBI Taxonomy" id="423350"/>
    <lineage>
        <taxon>Bacteria</taxon>
        <taxon>Pseudomonadati</taxon>
        <taxon>Bacteroidota</taxon>
        <taxon>Sphingobacteriia</taxon>
        <taxon>Sphingobacteriales</taxon>
        <taxon>Sphingobacteriaceae</taxon>
        <taxon>Mucilaginibacter</taxon>
    </lineage>
</organism>
<accession>A0A495J5T6</accession>
<dbReference type="AlphaFoldDB" id="A0A495J5T6"/>
<feature type="region of interest" description="Disordered" evidence="1">
    <location>
        <begin position="398"/>
        <end position="425"/>
    </location>
</feature>
<dbReference type="OrthoDB" id="744378at2"/>
<comment type="caution">
    <text evidence="2">The sequence shown here is derived from an EMBL/GenBank/DDBJ whole genome shotgun (WGS) entry which is preliminary data.</text>
</comment>
<protein>
    <recommendedName>
        <fullName evidence="4">DUF3945 domain-containing protein</fullName>
    </recommendedName>
</protein>
<dbReference type="RefSeq" id="WP_121198861.1">
    <property type="nucleotide sequence ID" value="NZ_RBKU01000001.1"/>
</dbReference>
<dbReference type="EMBL" id="RBKU01000001">
    <property type="protein sequence ID" value="RKR83349.1"/>
    <property type="molecule type" value="Genomic_DNA"/>
</dbReference>
<keyword evidence="3" id="KW-1185">Reference proteome</keyword>
<evidence type="ECO:0000313" key="2">
    <source>
        <dbReference type="EMBL" id="RKR83349.1"/>
    </source>
</evidence>
<evidence type="ECO:0000256" key="1">
    <source>
        <dbReference type="SAM" id="MobiDB-lite"/>
    </source>
</evidence>
<reference evidence="2 3" key="1">
    <citation type="submission" date="2018-10" db="EMBL/GenBank/DDBJ databases">
        <title>Genomic Encyclopedia of Archaeal and Bacterial Type Strains, Phase II (KMG-II): from individual species to whole genera.</title>
        <authorList>
            <person name="Goeker M."/>
        </authorList>
    </citation>
    <scope>NUCLEOTIDE SEQUENCE [LARGE SCALE GENOMIC DNA]</scope>
    <source>
        <strain evidence="2 3">DSM 18602</strain>
    </source>
</reference>